<comment type="caution">
    <text evidence="1">The sequence shown here is derived from an EMBL/GenBank/DDBJ whole genome shotgun (WGS) entry which is preliminary data.</text>
</comment>
<name>A0A533QE13_9BACT</name>
<protein>
    <submittedName>
        <fullName evidence="1">Uncharacterized protein</fullName>
    </submittedName>
</protein>
<gene>
    <name evidence="1" type="ORF">JETT_0736</name>
</gene>
<reference evidence="1 2" key="1">
    <citation type="submission" date="2019-04" db="EMBL/GenBank/DDBJ databases">
        <title>Genome of a novel bacterium Candidatus Jettenia ecosi reconstructed from metagenome of an anammox bioreactor.</title>
        <authorList>
            <person name="Mardanov A.V."/>
            <person name="Beletsky A.V."/>
            <person name="Ravin N.V."/>
            <person name="Botchkova E.A."/>
            <person name="Litti Y.V."/>
            <person name="Nozhevnikova A.N."/>
        </authorList>
    </citation>
    <scope>NUCLEOTIDE SEQUENCE [LARGE SCALE GENOMIC DNA]</scope>
    <source>
        <strain evidence="1">J2</strain>
    </source>
</reference>
<evidence type="ECO:0000313" key="2">
    <source>
        <dbReference type="Proteomes" id="UP000319783"/>
    </source>
</evidence>
<dbReference type="AlphaFoldDB" id="A0A533QE13"/>
<dbReference type="EMBL" id="SULG01000010">
    <property type="protein sequence ID" value="TLD42948.1"/>
    <property type="molecule type" value="Genomic_DNA"/>
</dbReference>
<evidence type="ECO:0000313" key="1">
    <source>
        <dbReference type="EMBL" id="TLD42948.1"/>
    </source>
</evidence>
<sequence length="48" mass="5279">MVLFIHSACIRDVHVIPVKPVLTKFALMKMGSGERKPGKTIDSGLDLE</sequence>
<organism evidence="1 2">
    <name type="scientific">Candidatus Jettenia ecosi</name>
    <dbReference type="NCBI Taxonomy" id="2494326"/>
    <lineage>
        <taxon>Bacteria</taxon>
        <taxon>Pseudomonadati</taxon>
        <taxon>Planctomycetota</taxon>
        <taxon>Candidatus Brocadiia</taxon>
        <taxon>Candidatus Brocadiales</taxon>
        <taxon>Candidatus Brocadiaceae</taxon>
        <taxon>Candidatus Jettenia</taxon>
    </lineage>
</organism>
<dbReference type="Proteomes" id="UP000319783">
    <property type="component" value="Unassembled WGS sequence"/>
</dbReference>
<proteinExistence type="predicted"/>
<accession>A0A533QE13</accession>